<dbReference type="InterPro" id="IPR007221">
    <property type="entry name" value="MreC"/>
</dbReference>
<dbReference type="AlphaFoldDB" id="A0A7C4ES65"/>
<dbReference type="Gene3D" id="2.40.10.340">
    <property type="entry name" value="Rod shape-determining protein MreC, domain 1"/>
    <property type="match status" value="1"/>
</dbReference>
<evidence type="ECO:0000256" key="6">
    <source>
        <dbReference type="SAM" id="Coils"/>
    </source>
</evidence>
<dbReference type="PIRSF" id="PIRSF038471">
    <property type="entry name" value="MreC"/>
    <property type="match status" value="1"/>
</dbReference>
<evidence type="ECO:0000256" key="3">
    <source>
        <dbReference type="ARBA" id="ARBA00022960"/>
    </source>
</evidence>
<dbReference type="Pfam" id="PF04085">
    <property type="entry name" value="MreC"/>
    <property type="match status" value="1"/>
</dbReference>
<dbReference type="NCBIfam" id="TIGR00219">
    <property type="entry name" value="mreC"/>
    <property type="match status" value="1"/>
</dbReference>
<name>A0A7C4ES65_9BACT</name>
<feature type="coiled-coil region" evidence="6">
    <location>
        <begin position="66"/>
        <end position="96"/>
    </location>
</feature>
<keyword evidence="6" id="KW-0175">Coiled coil</keyword>
<dbReference type="PANTHER" id="PTHR34138">
    <property type="entry name" value="CELL SHAPE-DETERMINING PROTEIN MREC"/>
    <property type="match status" value="1"/>
</dbReference>
<dbReference type="PANTHER" id="PTHR34138:SF1">
    <property type="entry name" value="CELL SHAPE-DETERMINING PROTEIN MREC"/>
    <property type="match status" value="1"/>
</dbReference>
<comment type="function">
    <text evidence="5">Involved in formation and maintenance of cell shape.</text>
</comment>
<comment type="caution">
    <text evidence="8">The sequence shown here is derived from an EMBL/GenBank/DDBJ whole genome shotgun (WGS) entry which is preliminary data.</text>
</comment>
<feature type="domain" description="Rod shape-determining protein MreC beta-barrel core" evidence="7">
    <location>
        <begin position="119"/>
        <end position="264"/>
    </location>
</feature>
<proteinExistence type="inferred from homology"/>
<dbReference type="Gene3D" id="2.40.10.350">
    <property type="entry name" value="Rod shape-determining protein MreC, domain 2"/>
    <property type="match status" value="1"/>
</dbReference>
<evidence type="ECO:0000259" key="7">
    <source>
        <dbReference type="Pfam" id="PF04085"/>
    </source>
</evidence>
<dbReference type="GO" id="GO:0005886">
    <property type="term" value="C:plasma membrane"/>
    <property type="evidence" value="ECO:0007669"/>
    <property type="project" value="TreeGrafter"/>
</dbReference>
<evidence type="ECO:0000256" key="4">
    <source>
        <dbReference type="ARBA" id="ARBA00032089"/>
    </source>
</evidence>
<comment type="similarity">
    <text evidence="1 5">Belongs to the MreC family.</text>
</comment>
<evidence type="ECO:0000256" key="5">
    <source>
        <dbReference type="PIRNR" id="PIRNR038471"/>
    </source>
</evidence>
<accession>A0A7C4ES65</accession>
<organism evidence="8">
    <name type="scientific">Desulfomonile tiedjei</name>
    <dbReference type="NCBI Taxonomy" id="2358"/>
    <lineage>
        <taxon>Bacteria</taxon>
        <taxon>Pseudomonadati</taxon>
        <taxon>Thermodesulfobacteriota</taxon>
        <taxon>Desulfomonilia</taxon>
        <taxon>Desulfomonilales</taxon>
        <taxon>Desulfomonilaceae</taxon>
        <taxon>Desulfomonile</taxon>
    </lineage>
</organism>
<evidence type="ECO:0000256" key="2">
    <source>
        <dbReference type="ARBA" id="ARBA00013855"/>
    </source>
</evidence>
<evidence type="ECO:0000256" key="1">
    <source>
        <dbReference type="ARBA" id="ARBA00009369"/>
    </source>
</evidence>
<reference evidence="8" key="1">
    <citation type="journal article" date="2020" name="mSystems">
        <title>Genome- and Community-Level Interaction Insights into Carbon Utilization and Element Cycling Functions of Hydrothermarchaeota in Hydrothermal Sediment.</title>
        <authorList>
            <person name="Zhou Z."/>
            <person name="Liu Y."/>
            <person name="Xu W."/>
            <person name="Pan J."/>
            <person name="Luo Z.H."/>
            <person name="Li M."/>
        </authorList>
    </citation>
    <scope>NUCLEOTIDE SEQUENCE [LARGE SCALE GENOMIC DNA]</scope>
    <source>
        <strain evidence="8">SpSt-769</strain>
    </source>
</reference>
<evidence type="ECO:0000313" key="8">
    <source>
        <dbReference type="EMBL" id="HGH59890.1"/>
    </source>
</evidence>
<gene>
    <name evidence="8" type="primary">mreC</name>
    <name evidence="8" type="ORF">ENV54_01180</name>
</gene>
<dbReference type="InterPro" id="IPR055342">
    <property type="entry name" value="MreC_beta-barrel_core"/>
</dbReference>
<sequence length="281" mass="30650">MPRSIRDVALVVVLLGLCLALIFSYGKKSEIGAAEAVVYRVFRPLEQGVSGVKNKLASLWNNYVYLVGVQQENRALKEELSRLRREKAELAAREAENIRVRKLLDIKTRLEHPSVVAQIIGEDASGWFRTFFIDKGTDDGVFAGMPVTATEGLVGRISRSAANMAQVVLITDSALAVDCRVARTRDRGVLRGALEGGCALRYLSPRAQAQEGDEVITSGLDGVFPSGLPIGRIHAIRMGEQGLFLEALVTPSVDFAALDQVLVILSTRGGFDVQSWTEERP</sequence>
<keyword evidence="3 5" id="KW-0133">Cell shape</keyword>
<dbReference type="InterPro" id="IPR042177">
    <property type="entry name" value="Cell/Rod_1"/>
</dbReference>
<dbReference type="GO" id="GO:0008360">
    <property type="term" value="P:regulation of cell shape"/>
    <property type="evidence" value="ECO:0007669"/>
    <property type="project" value="UniProtKB-KW"/>
</dbReference>
<dbReference type="EMBL" id="DTGT01000035">
    <property type="protein sequence ID" value="HGH59890.1"/>
    <property type="molecule type" value="Genomic_DNA"/>
</dbReference>
<dbReference type="InterPro" id="IPR042175">
    <property type="entry name" value="Cell/Rod_MreC_2"/>
</dbReference>
<protein>
    <recommendedName>
        <fullName evidence="2 5">Cell shape-determining protein MreC</fullName>
    </recommendedName>
    <alternativeName>
        <fullName evidence="4 5">Cell shape protein MreC</fullName>
    </alternativeName>
</protein>